<dbReference type="STRING" id="1754190.A0A1Y2EMP9"/>
<evidence type="ECO:0008006" key="4">
    <source>
        <dbReference type="Google" id="ProtNLM"/>
    </source>
</evidence>
<name>A0A1Y2EMP9_9FUNG</name>
<accession>A0A1Y2EMP9</accession>
<dbReference type="Pfam" id="PF04724">
    <property type="entry name" value="Glyco_transf_17"/>
    <property type="match status" value="1"/>
</dbReference>
<gene>
    <name evidence="2" type="ORF">LY90DRAFT_699978</name>
</gene>
<comment type="caution">
    <text evidence="2">The sequence shown here is derived from an EMBL/GenBank/DDBJ whole genome shotgun (WGS) entry which is preliminary data.</text>
</comment>
<dbReference type="GO" id="GO:0016020">
    <property type="term" value="C:membrane"/>
    <property type="evidence" value="ECO:0007669"/>
    <property type="project" value="InterPro"/>
</dbReference>
<proteinExistence type="predicted"/>
<sequence>MKQDYHLIGNSEVVRGPKKFKRRFTRQKRRLLFYSIILIIFFSLLYLFFINAPNYDLILIKGQSRKDKYGVELNKYVLDGVYSIGYEGNINKKIDEWNLYAPPCPNLHPVHYPESISNPVCEESSLQFVNYNNNGGRGLPYSIKLDSISNQLKNWKSWEKKNKDSEGPLYKEQKFENLFNGEYHPYDYGYDDSDTSKIDDEEYYKSVVNSRMDKVPDPRRRRLFSFILFNTEFNILDAYLSEYYEIFDYFVIYECNTTFSGIPKPYYFTRALLETNRYDRFKDKLIPLPLENIIDEDNGRGKAFPKEHIARRLLIEKGLRAVHARHGDIYIHGDLDEFPKAHVLYRMKKCGGWEYLQMGIGGGPKSFKDTNVKSYLVDKTMDVKVDELGNYLVDYDREVSLGFLSWFHEYSFEVVRDHTIGTFAHPDVAIFDARRSLGQLNERYNKRPENEDKTKRENYDMLLDPDFDPYQGYTYTDNTNDRRTGKGYLGEEMRNNTLLSVEDLNLKQKTLFWSSGWHLSTFLPTLDLIYNKISSYSHFDCYVYFPKFLSKMLLKYRINRHAYIFGSFKPLDDNYIILPKSYKKGYDYNFSYLHWKELIQNNATDTEFKNEIDMLIHEIPSHIWQNPICYSYMIDRNFGFDKKVWWEVVQKDKWSSIQFKDLDSSIIDSLLPQSINGTFKKEFIETLKSDENI</sequence>
<evidence type="ECO:0000313" key="3">
    <source>
        <dbReference type="Proteomes" id="UP000193920"/>
    </source>
</evidence>
<organism evidence="2 3">
    <name type="scientific">Neocallimastix californiae</name>
    <dbReference type="NCBI Taxonomy" id="1754190"/>
    <lineage>
        <taxon>Eukaryota</taxon>
        <taxon>Fungi</taxon>
        <taxon>Fungi incertae sedis</taxon>
        <taxon>Chytridiomycota</taxon>
        <taxon>Chytridiomycota incertae sedis</taxon>
        <taxon>Neocallimastigomycetes</taxon>
        <taxon>Neocallimastigales</taxon>
        <taxon>Neocallimastigaceae</taxon>
        <taxon>Neocallimastix</taxon>
    </lineage>
</organism>
<dbReference type="InterPro" id="IPR006813">
    <property type="entry name" value="Glyco_trans_17"/>
</dbReference>
<evidence type="ECO:0000256" key="1">
    <source>
        <dbReference type="SAM" id="Phobius"/>
    </source>
</evidence>
<keyword evidence="1" id="KW-0812">Transmembrane</keyword>
<dbReference type="PANTHER" id="PTHR12224:SF0">
    <property type="entry name" value="BETA-1,4-MANNOSYL-GLYCOPROTEIN 4-BETA-N-ACETYLGLUCOSAMINYLTRANSFERASE"/>
    <property type="match status" value="1"/>
</dbReference>
<dbReference type="GO" id="GO:0006044">
    <property type="term" value="P:N-acetylglucosamine metabolic process"/>
    <property type="evidence" value="ECO:0007669"/>
    <property type="project" value="TreeGrafter"/>
</dbReference>
<keyword evidence="1" id="KW-0472">Membrane</keyword>
<dbReference type="PANTHER" id="PTHR12224">
    <property type="entry name" value="BETA-1,4-MANNOSYL-GLYCOPROTEIN BETA-1,4-N-ACETYLGLUCOSAMINYL-TRANSFERASE"/>
    <property type="match status" value="1"/>
</dbReference>
<keyword evidence="3" id="KW-1185">Reference proteome</keyword>
<feature type="transmembrane region" description="Helical" evidence="1">
    <location>
        <begin position="31"/>
        <end position="49"/>
    </location>
</feature>
<dbReference type="AlphaFoldDB" id="A0A1Y2EMP9"/>
<protein>
    <recommendedName>
        <fullName evidence="4">Glycosyltransferase family 17 protein</fullName>
    </recommendedName>
</protein>
<dbReference type="GO" id="GO:0003830">
    <property type="term" value="F:beta-1,4-mannosylglycoprotein 4-beta-N-acetylglucosaminyltransferase activity"/>
    <property type="evidence" value="ECO:0007669"/>
    <property type="project" value="InterPro"/>
</dbReference>
<dbReference type="OrthoDB" id="6474464at2759"/>
<dbReference type="Proteomes" id="UP000193920">
    <property type="component" value="Unassembled WGS sequence"/>
</dbReference>
<evidence type="ECO:0000313" key="2">
    <source>
        <dbReference type="EMBL" id="ORY72516.1"/>
    </source>
</evidence>
<reference evidence="2 3" key="1">
    <citation type="submission" date="2016-08" db="EMBL/GenBank/DDBJ databases">
        <title>A Parts List for Fungal Cellulosomes Revealed by Comparative Genomics.</title>
        <authorList>
            <consortium name="DOE Joint Genome Institute"/>
            <person name="Haitjema C.H."/>
            <person name="Gilmore S.P."/>
            <person name="Henske J.K."/>
            <person name="Solomon K.V."/>
            <person name="De Groot R."/>
            <person name="Kuo A."/>
            <person name="Mondo S.J."/>
            <person name="Salamov A.A."/>
            <person name="Labutti K."/>
            <person name="Zhao Z."/>
            <person name="Chiniquy J."/>
            <person name="Barry K."/>
            <person name="Brewer H.M."/>
            <person name="Purvine S.O."/>
            <person name="Wright A.T."/>
            <person name="Boxma B."/>
            <person name="Van Alen T."/>
            <person name="Hackstein J.H."/>
            <person name="Baker S.E."/>
            <person name="Grigoriev I.V."/>
            <person name="O'Malley M.A."/>
        </authorList>
    </citation>
    <scope>NUCLEOTIDE SEQUENCE [LARGE SCALE GENOMIC DNA]</scope>
    <source>
        <strain evidence="2 3">G1</strain>
    </source>
</reference>
<dbReference type="EMBL" id="MCOG01000039">
    <property type="protein sequence ID" value="ORY72516.1"/>
    <property type="molecule type" value="Genomic_DNA"/>
</dbReference>
<keyword evidence="1" id="KW-1133">Transmembrane helix</keyword>